<dbReference type="EMBL" id="CAJOBA010084041">
    <property type="protein sequence ID" value="CAF4454927.1"/>
    <property type="molecule type" value="Genomic_DNA"/>
</dbReference>
<dbReference type="InterPro" id="IPR000742">
    <property type="entry name" value="EGF"/>
</dbReference>
<dbReference type="GO" id="GO:0005509">
    <property type="term" value="F:calcium ion binding"/>
    <property type="evidence" value="ECO:0007669"/>
    <property type="project" value="InterPro"/>
</dbReference>
<dbReference type="PROSITE" id="PS00022">
    <property type="entry name" value="EGF_1"/>
    <property type="match status" value="2"/>
</dbReference>
<feature type="disulfide bond" evidence="4">
    <location>
        <begin position="80"/>
        <end position="89"/>
    </location>
</feature>
<keyword evidence="1 4" id="KW-0245">EGF-like domain</keyword>
<name>A0A8S2WQ58_9BILA</name>
<dbReference type="PROSITE" id="PS01186">
    <property type="entry name" value="EGF_2"/>
    <property type="match status" value="2"/>
</dbReference>
<reference evidence="6" key="1">
    <citation type="submission" date="2021-02" db="EMBL/GenBank/DDBJ databases">
        <authorList>
            <person name="Nowell W R."/>
        </authorList>
    </citation>
    <scope>NUCLEOTIDE SEQUENCE</scope>
</reference>
<evidence type="ECO:0000256" key="3">
    <source>
        <dbReference type="ARBA" id="ARBA00023157"/>
    </source>
</evidence>
<organism evidence="6 7">
    <name type="scientific">Didymodactylos carnosus</name>
    <dbReference type="NCBI Taxonomy" id="1234261"/>
    <lineage>
        <taxon>Eukaryota</taxon>
        <taxon>Metazoa</taxon>
        <taxon>Spiralia</taxon>
        <taxon>Gnathifera</taxon>
        <taxon>Rotifera</taxon>
        <taxon>Eurotatoria</taxon>
        <taxon>Bdelloidea</taxon>
        <taxon>Philodinida</taxon>
        <taxon>Philodinidae</taxon>
        <taxon>Didymodactylos</taxon>
    </lineage>
</organism>
<dbReference type="Proteomes" id="UP000682733">
    <property type="component" value="Unassembled WGS sequence"/>
</dbReference>
<comment type="caution">
    <text evidence="4">Lacks conserved residue(s) required for the propagation of feature annotation.</text>
</comment>
<accession>A0A8S2WQ58</accession>
<dbReference type="PANTHER" id="PTHR24049">
    <property type="entry name" value="CRUMBS FAMILY MEMBER"/>
    <property type="match status" value="1"/>
</dbReference>
<sequence length="94" mass="10525">MKFDGQTLSINVNYTSIDICSQTNCNYGTCINEPDGQYRCECLSGYEGRNCERQVDPCLSYACYNEGVCIVQNGQPLCRCTYGYTGHDCSQTQD</sequence>
<dbReference type="SMART" id="SM00179">
    <property type="entry name" value="EGF_CA"/>
    <property type="match status" value="2"/>
</dbReference>
<dbReference type="AlphaFoldDB" id="A0A8S2WQ58"/>
<proteinExistence type="predicted"/>
<gene>
    <name evidence="6" type="ORF">TMI583_LOCUS45994</name>
</gene>
<evidence type="ECO:0000256" key="4">
    <source>
        <dbReference type="PROSITE-ProRule" id="PRU00076"/>
    </source>
</evidence>
<dbReference type="Gene3D" id="2.10.25.10">
    <property type="entry name" value="Laminin"/>
    <property type="match status" value="2"/>
</dbReference>
<dbReference type="CDD" id="cd00054">
    <property type="entry name" value="EGF_CA"/>
    <property type="match status" value="1"/>
</dbReference>
<evidence type="ECO:0000256" key="1">
    <source>
        <dbReference type="ARBA" id="ARBA00022536"/>
    </source>
</evidence>
<dbReference type="Pfam" id="PF00008">
    <property type="entry name" value="EGF"/>
    <property type="match status" value="1"/>
</dbReference>
<feature type="domain" description="EGF-like" evidence="5">
    <location>
        <begin position="16"/>
        <end position="52"/>
    </location>
</feature>
<dbReference type="SUPFAM" id="SSF57196">
    <property type="entry name" value="EGF/Laminin"/>
    <property type="match status" value="2"/>
</dbReference>
<dbReference type="SMART" id="SM00181">
    <property type="entry name" value="EGF"/>
    <property type="match status" value="2"/>
</dbReference>
<keyword evidence="2" id="KW-0677">Repeat</keyword>
<evidence type="ECO:0000259" key="5">
    <source>
        <dbReference type="PROSITE" id="PS50026"/>
    </source>
</evidence>
<protein>
    <recommendedName>
        <fullName evidence="5">EGF-like domain-containing protein</fullName>
    </recommendedName>
</protein>
<comment type="caution">
    <text evidence="6">The sequence shown here is derived from an EMBL/GenBank/DDBJ whole genome shotgun (WGS) entry which is preliminary data.</text>
</comment>
<feature type="disulfide bond" evidence="4">
    <location>
        <begin position="20"/>
        <end position="30"/>
    </location>
</feature>
<dbReference type="InterPro" id="IPR001881">
    <property type="entry name" value="EGF-like_Ca-bd_dom"/>
</dbReference>
<keyword evidence="3 4" id="KW-1015">Disulfide bond</keyword>
<evidence type="ECO:0000313" key="7">
    <source>
        <dbReference type="Proteomes" id="UP000682733"/>
    </source>
</evidence>
<evidence type="ECO:0000313" key="6">
    <source>
        <dbReference type="EMBL" id="CAF4454927.1"/>
    </source>
</evidence>
<feature type="non-terminal residue" evidence="6">
    <location>
        <position position="1"/>
    </location>
</feature>
<evidence type="ECO:0000256" key="2">
    <source>
        <dbReference type="ARBA" id="ARBA00022737"/>
    </source>
</evidence>
<dbReference type="PROSITE" id="PS50026">
    <property type="entry name" value="EGF_3"/>
    <property type="match status" value="2"/>
</dbReference>
<feature type="disulfide bond" evidence="4">
    <location>
        <begin position="42"/>
        <end position="51"/>
    </location>
</feature>
<feature type="domain" description="EGF-like" evidence="5">
    <location>
        <begin position="54"/>
        <end position="90"/>
    </location>
</feature>
<dbReference type="InterPro" id="IPR051022">
    <property type="entry name" value="Notch_Cell-Fate_Det"/>
</dbReference>